<dbReference type="AlphaFoldDB" id="A0A9P9DH41"/>
<gene>
    <name evidence="4" type="ORF">B0J11DRAFT_83922</name>
</gene>
<dbReference type="EMBL" id="JAGMWT010000012">
    <property type="protein sequence ID" value="KAH7119063.1"/>
    <property type="molecule type" value="Genomic_DNA"/>
</dbReference>
<proteinExistence type="predicted"/>
<name>A0A9P9DH41_9PLEO</name>
<evidence type="ECO:0000256" key="1">
    <source>
        <dbReference type="SAM" id="Coils"/>
    </source>
</evidence>
<dbReference type="PANTHER" id="PTHR42354:SF1">
    <property type="entry name" value="C2H2-TYPE DOMAIN-CONTAINING PROTEIN"/>
    <property type="match status" value="1"/>
</dbReference>
<protein>
    <submittedName>
        <fullName evidence="4">Uncharacterized protein</fullName>
    </submittedName>
</protein>
<feature type="region of interest" description="Disordered" evidence="2">
    <location>
        <begin position="336"/>
        <end position="355"/>
    </location>
</feature>
<evidence type="ECO:0000256" key="2">
    <source>
        <dbReference type="SAM" id="MobiDB-lite"/>
    </source>
</evidence>
<keyword evidence="5" id="KW-1185">Reference proteome</keyword>
<keyword evidence="1" id="KW-0175">Coiled coil</keyword>
<reference evidence="4" key="1">
    <citation type="journal article" date="2021" name="Nat. Commun.">
        <title>Genetic determinants of endophytism in the Arabidopsis root mycobiome.</title>
        <authorList>
            <person name="Mesny F."/>
            <person name="Miyauchi S."/>
            <person name="Thiergart T."/>
            <person name="Pickel B."/>
            <person name="Atanasova L."/>
            <person name="Karlsson M."/>
            <person name="Huettel B."/>
            <person name="Barry K.W."/>
            <person name="Haridas S."/>
            <person name="Chen C."/>
            <person name="Bauer D."/>
            <person name="Andreopoulos W."/>
            <person name="Pangilinan J."/>
            <person name="LaButti K."/>
            <person name="Riley R."/>
            <person name="Lipzen A."/>
            <person name="Clum A."/>
            <person name="Drula E."/>
            <person name="Henrissat B."/>
            <person name="Kohler A."/>
            <person name="Grigoriev I.V."/>
            <person name="Martin F.M."/>
            <person name="Hacquard S."/>
        </authorList>
    </citation>
    <scope>NUCLEOTIDE SEQUENCE</scope>
    <source>
        <strain evidence="4">MPI-CAGE-CH-0243</strain>
    </source>
</reference>
<organism evidence="4 5">
    <name type="scientific">Dendryphion nanum</name>
    <dbReference type="NCBI Taxonomy" id="256645"/>
    <lineage>
        <taxon>Eukaryota</taxon>
        <taxon>Fungi</taxon>
        <taxon>Dikarya</taxon>
        <taxon>Ascomycota</taxon>
        <taxon>Pezizomycotina</taxon>
        <taxon>Dothideomycetes</taxon>
        <taxon>Pleosporomycetidae</taxon>
        <taxon>Pleosporales</taxon>
        <taxon>Torulaceae</taxon>
        <taxon>Dendryphion</taxon>
    </lineage>
</organism>
<keyword evidence="3" id="KW-0812">Transmembrane</keyword>
<dbReference type="Proteomes" id="UP000700596">
    <property type="component" value="Unassembled WGS sequence"/>
</dbReference>
<accession>A0A9P9DH41</accession>
<feature type="compositionally biased region" description="Pro residues" evidence="2">
    <location>
        <begin position="338"/>
        <end position="348"/>
    </location>
</feature>
<feature type="coiled-coil region" evidence="1">
    <location>
        <begin position="56"/>
        <end position="83"/>
    </location>
</feature>
<dbReference type="PANTHER" id="PTHR42354">
    <property type="entry name" value="C2H2-TYPE DOMAIN-CONTAINING PROTEIN"/>
    <property type="match status" value="1"/>
</dbReference>
<feature type="transmembrane region" description="Helical" evidence="3">
    <location>
        <begin position="16"/>
        <end position="36"/>
    </location>
</feature>
<keyword evidence="3" id="KW-1133">Transmembrane helix</keyword>
<evidence type="ECO:0000313" key="4">
    <source>
        <dbReference type="EMBL" id="KAH7119063.1"/>
    </source>
</evidence>
<keyword evidence="3" id="KW-0472">Membrane</keyword>
<dbReference type="OrthoDB" id="5309037at2759"/>
<comment type="caution">
    <text evidence="4">The sequence shown here is derived from an EMBL/GenBank/DDBJ whole genome shotgun (WGS) entry which is preliminary data.</text>
</comment>
<evidence type="ECO:0000313" key="5">
    <source>
        <dbReference type="Proteomes" id="UP000700596"/>
    </source>
</evidence>
<sequence length="361" mass="41110">MNYANMIEEKNLKKTFIIATLCSTLIGTFTSSMGLWDRVNDRRKQKKKDTRQDGEIQQLRDAVQKAEKHAKDREEDVRRHNDDLGLNFERSGVLIQRQYDEGYGRLGRRFAQGDQVTENQLQAQVIALQQTVINVLQDALYNDRQLTRADMAKLIAASNSAREGSLDALRGQQQRLAIDAPPQRALPPPTKRSSVIVEHDSLFCRYSLDLQFSPSKPLGPDFSLGGSCRCPDCGLRLGVEEDDFWQIGKRKPILIQDGAYEKEIIETREFRLGQRFVVKCHTTEGEFACILCNKHRDVDALCRSVESLVNHVGRFHDMSELEREVDLRERPVSLPLALPAPAPSPPPGLREVNQVEVREYR</sequence>
<evidence type="ECO:0000256" key="3">
    <source>
        <dbReference type="SAM" id="Phobius"/>
    </source>
</evidence>